<dbReference type="Pfam" id="PF08275">
    <property type="entry name" value="DNAG_N"/>
    <property type="match status" value="1"/>
</dbReference>
<dbReference type="PANTHER" id="PTHR30313">
    <property type="entry name" value="DNA PRIMASE"/>
    <property type="match status" value="1"/>
</dbReference>
<keyword evidence="8 12" id="KW-0862">Zinc</keyword>
<dbReference type="PANTHER" id="PTHR30313:SF2">
    <property type="entry name" value="DNA PRIMASE"/>
    <property type="match status" value="1"/>
</dbReference>
<feature type="zinc finger region" description="CHC2-type" evidence="12 14">
    <location>
        <begin position="41"/>
        <end position="65"/>
    </location>
</feature>
<name>A0AA95EW55_9BACL</name>
<evidence type="ECO:0000256" key="7">
    <source>
        <dbReference type="ARBA" id="ARBA00022771"/>
    </source>
</evidence>
<comment type="subunit">
    <text evidence="12">Monomer. Interacts with DnaB.</text>
</comment>
<comment type="similarity">
    <text evidence="12 13">Belongs to the DnaG primase family.</text>
</comment>
<dbReference type="InterPro" id="IPR037068">
    <property type="entry name" value="DNA_primase_core_N_sf"/>
</dbReference>
<protein>
    <recommendedName>
        <fullName evidence="12 13">DNA primase</fullName>
        <ecNumber evidence="12">2.7.7.101</ecNumber>
    </recommendedName>
</protein>
<dbReference type="NCBIfam" id="TIGR01391">
    <property type="entry name" value="dnaG"/>
    <property type="match status" value="1"/>
</dbReference>
<dbReference type="Pfam" id="PF01807">
    <property type="entry name" value="Zn_ribbon_DnaG"/>
    <property type="match status" value="1"/>
</dbReference>
<reference evidence="16" key="1">
    <citation type="submission" date="2023-03" db="EMBL/GenBank/DDBJ databases">
        <title>Andean soil-derived lignocellulolytic bacterial consortium as a source of novel taxa and putative plastic-active enzymes.</title>
        <authorList>
            <person name="Diaz-Garcia L."/>
            <person name="Chuvochina M."/>
            <person name="Feuerriegel G."/>
            <person name="Bunk B."/>
            <person name="Sproer C."/>
            <person name="Streit W.R."/>
            <person name="Rodriguez L.M."/>
            <person name="Overmann J."/>
            <person name="Jimenez D.J."/>
        </authorList>
    </citation>
    <scope>NUCLEOTIDE SEQUENCE</scope>
    <source>
        <strain evidence="16">MAG 2441</strain>
    </source>
</reference>
<dbReference type="InterPro" id="IPR019475">
    <property type="entry name" value="DNA_primase_DnaB-bd"/>
</dbReference>
<dbReference type="HAMAP" id="MF_00974">
    <property type="entry name" value="DNA_primase_DnaG"/>
    <property type="match status" value="1"/>
</dbReference>
<dbReference type="Pfam" id="PF10410">
    <property type="entry name" value="DnaB_bind"/>
    <property type="match status" value="1"/>
</dbReference>
<dbReference type="GO" id="GO:1990077">
    <property type="term" value="C:primosome complex"/>
    <property type="evidence" value="ECO:0007669"/>
    <property type="project" value="UniProtKB-KW"/>
</dbReference>
<dbReference type="InterPro" id="IPR030846">
    <property type="entry name" value="DnaG_bac"/>
</dbReference>
<dbReference type="Gene3D" id="3.40.1360.10">
    <property type="match status" value="1"/>
</dbReference>
<dbReference type="SUPFAM" id="SSF57783">
    <property type="entry name" value="Zinc beta-ribbon"/>
    <property type="match status" value="1"/>
</dbReference>
<evidence type="ECO:0000256" key="12">
    <source>
        <dbReference type="HAMAP-Rule" id="MF_00974"/>
    </source>
</evidence>
<keyword evidence="10 12" id="KW-0238">DNA-binding</keyword>
<dbReference type="Pfam" id="PF13155">
    <property type="entry name" value="Toprim_2"/>
    <property type="match status" value="1"/>
</dbReference>
<evidence type="ECO:0000313" key="17">
    <source>
        <dbReference type="Proteomes" id="UP001178662"/>
    </source>
</evidence>
<dbReference type="InterPro" id="IPR006295">
    <property type="entry name" value="DNA_primase_DnaG"/>
</dbReference>
<evidence type="ECO:0000256" key="9">
    <source>
        <dbReference type="ARBA" id="ARBA00022842"/>
    </source>
</evidence>
<dbReference type="GO" id="GO:0005737">
    <property type="term" value="C:cytoplasm"/>
    <property type="evidence" value="ECO:0007669"/>
    <property type="project" value="TreeGrafter"/>
</dbReference>
<comment type="function">
    <text evidence="12 13">RNA polymerase that catalyzes the synthesis of short RNA molecules used as primers for DNA polymerase during DNA replication.</text>
</comment>
<keyword evidence="9" id="KW-0460">Magnesium</keyword>
<keyword evidence="5 12" id="KW-0235">DNA replication</keyword>
<evidence type="ECO:0000256" key="13">
    <source>
        <dbReference type="PIRNR" id="PIRNR002811"/>
    </source>
</evidence>
<dbReference type="EC" id="2.7.7.101" evidence="12"/>
<dbReference type="Gene3D" id="1.10.860.10">
    <property type="entry name" value="DNAb Helicase, Chain A"/>
    <property type="match status" value="1"/>
</dbReference>
<dbReference type="PIRSF" id="PIRSF002811">
    <property type="entry name" value="DnaG"/>
    <property type="match status" value="1"/>
</dbReference>
<dbReference type="InterPro" id="IPR050219">
    <property type="entry name" value="DnaG_primase"/>
</dbReference>
<dbReference type="EMBL" id="CP119317">
    <property type="protein sequence ID" value="WEK53037.1"/>
    <property type="molecule type" value="Genomic_DNA"/>
</dbReference>
<evidence type="ECO:0000256" key="1">
    <source>
        <dbReference type="ARBA" id="ARBA00022478"/>
    </source>
</evidence>
<dbReference type="AlphaFoldDB" id="A0AA95EW55"/>
<keyword evidence="2 12" id="KW-0639">Primosome</keyword>
<dbReference type="InterPro" id="IPR034151">
    <property type="entry name" value="TOPRIM_DnaG_bac"/>
</dbReference>
<keyword evidence="11 12" id="KW-0804">Transcription</keyword>
<proteinExistence type="inferred from homology"/>
<dbReference type="InterPro" id="IPR006171">
    <property type="entry name" value="TOPRIM_dom"/>
</dbReference>
<dbReference type="GO" id="GO:0003678">
    <property type="term" value="F:DNA helicase activity"/>
    <property type="evidence" value="ECO:0007669"/>
    <property type="project" value="InterPro"/>
</dbReference>
<dbReference type="InterPro" id="IPR002694">
    <property type="entry name" value="Znf_CHC2"/>
</dbReference>
<sequence>MNYGSIPQTVIDEVLRRHDIAETVGKVVHLVKNGKYLKGLCPFHSEKTPSFTVTPEKQIFHCYGCGKGGNAIKFVMEMEAISFPEAVKMLAIEADIPVTWSTAGHEEPSPRQREKITLVEAHEYSAKLYHYILRNTEPGKPAMEYLRTRGFTDTLIEEFAIGYAPSRWDTLTGALERKGYEAAEMELGGLLSKRQEGEGYVDRFRDRIIFPIQDGNGQVIAFGGRIMSDGQPKYLNSPETPLFNKSRTFYRLHAAKATIRRTRQAVLFEGYVDVIKAWSAGVHNGLATMGTALTSEHATQLKRFAEEVVLCYDGDDAGQAAAIKSIPILESVGLIVRVCELPNRMDPDEYITAKGPSTFMREVIEAAVSTVKFQLIYLRKSHILLEEDGRIRYLREAVKLVARRDSPTERELLLKELAQEFGVSLDTLKQESVEIRQQEKLGNIGDIPASSWNNVWNDKRSSPKLPTLTPAYIKAERHLLLWMMLDADTSTIVQSRIGAHFNVEDHAAIAAYLYSYYAQGQSPDVGRFTAFLQDDRLERTASSIALEDFPFDERVLEGYFRTIEDATFMREIDRMNEEMQRLLKLGEHLQAAQIAQEMSTLKQQRKK</sequence>
<dbReference type="InterPro" id="IPR036185">
    <property type="entry name" value="DNA_heli_DnaB-like_N_sf"/>
</dbReference>
<dbReference type="FunFam" id="3.90.980.10:FF:000001">
    <property type="entry name" value="DNA primase"/>
    <property type="match status" value="1"/>
</dbReference>
<keyword evidence="4 12" id="KW-0548">Nucleotidyltransferase</keyword>
<dbReference type="PROSITE" id="PS50880">
    <property type="entry name" value="TOPRIM"/>
    <property type="match status" value="1"/>
</dbReference>
<dbReference type="GO" id="GO:0000428">
    <property type="term" value="C:DNA-directed RNA polymerase complex"/>
    <property type="evidence" value="ECO:0007669"/>
    <property type="project" value="UniProtKB-KW"/>
</dbReference>
<evidence type="ECO:0000256" key="8">
    <source>
        <dbReference type="ARBA" id="ARBA00022833"/>
    </source>
</evidence>
<comment type="cofactor">
    <cofactor evidence="12 13 14">
        <name>Zn(2+)</name>
        <dbReference type="ChEBI" id="CHEBI:29105"/>
    </cofactor>
    <text evidence="12 13 14">Binds 1 zinc ion per monomer.</text>
</comment>
<dbReference type="CDD" id="cd03364">
    <property type="entry name" value="TOPRIM_DnaG_primases"/>
    <property type="match status" value="1"/>
</dbReference>
<evidence type="ECO:0000256" key="11">
    <source>
        <dbReference type="ARBA" id="ARBA00023163"/>
    </source>
</evidence>
<organism evidence="16 17">
    <name type="scientific">Candidatus Cohnella colombiensis</name>
    <dbReference type="NCBI Taxonomy" id="3121368"/>
    <lineage>
        <taxon>Bacteria</taxon>
        <taxon>Bacillati</taxon>
        <taxon>Bacillota</taxon>
        <taxon>Bacilli</taxon>
        <taxon>Bacillales</taxon>
        <taxon>Paenibacillaceae</taxon>
        <taxon>Cohnella</taxon>
    </lineage>
</organism>
<dbReference type="Gene3D" id="3.90.980.10">
    <property type="entry name" value="DNA primase, catalytic core, N-terminal domain"/>
    <property type="match status" value="1"/>
</dbReference>
<evidence type="ECO:0000256" key="6">
    <source>
        <dbReference type="ARBA" id="ARBA00022723"/>
    </source>
</evidence>
<dbReference type="FunFam" id="3.90.580.10:FF:000001">
    <property type="entry name" value="DNA primase"/>
    <property type="match status" value="1"/>
</dbReference>
<keyword evidence="3 12" id="KW-0808">Transferase</keyword>
<keyword evidence="1 12" id="KW-0240">DNA-directed RNA polymerase</keyword>
<dbReference type="GO" id="GO:0005524">
    <property type="term" value="F:ATP binding"/>
    <property type="evidence" value="ECO:0007669"/>
    <property type="project" value="InterPro"/>
</dbReference>
<dbReference type="SMART" id="SM00400">
    <property type="entry name" value="ZnF_CHCC"/>
    <property type="match status" value="1"/>
</dbReference>
<evidence type="ECO:0000313" key="16">
    <source>
        <dbReference type="EMBL" id="WEK53037.1"/>
    </source>
</evidence>
<evidence type="ECO:0000256" key="14">
    <source>
        <dbReference type="PIRSR" id="PIRSR002811-1"/>
    </source>
</evidence>
<dbReference type="GO" id="GO:0003899">
    <property type="term" value="F:DNA-directed RNA polymerase activity"/>
    <property type="evidence" value="ECO:0007669"/>
    <property type="project" value="UniProtKB-UniRule"/>
</dbReference>
<comment type="domain">
    <text evidence="12">Contains an N-terminal zinc-binding domain, a central core domain that contains the primase activity, and a C-terminal DnaB-binding domain.</text>
</comment>
<gene>
    <name evidence="12 16" type="primary">dnaG</name>
    <name evidence="16" type="ORF">P0Y55_10555</name>
</gene>
<dbReference type="GO" id="GO:0003677">
    <property type="term" value="F:DNA binding"/>
    <property type="evidence" value="ECO:0007669"/>
    <property type="project" value="UniProtKB-KW"/>
</dbReference>
<comment type="catalytic activity">
    <reaction evidence="12">
        <text>ssDNA + n NTP = ssDNA/pppN(pN)n-1 hybrid + (n-1) diphosphate.</text>
        <dbReference type="EC" id="2.7.7.101"/>
    </reaction>
</comment>
<dbReference type="InterPro" id="IPR036977">
    <property type="entry name" value="DNA_primase_Znf_CHC2"/>
</dbReference>
<dbReference type="SUPFAM" id="SSF56731">
    <property type="entry name" value="DNA primase core"/>
    <property type="match status" value="1"/>
</dbReference>
<dbReference type="GO" id="GO:0008270">
    <property type="term" value="F:zinc ion binding"/>
    <property type="evidence" value="ECO:0007669"/>
    <property type="project" value="UniProtKB-UniRule"/>
</dbReference>
<evidence type="ECO:0000259" key="15">
    <source>
        <dbReference type="PROSITE" id="PS50880"/>
    </source>
</evidence>
<dbReference type="SUPFAM" id="SSF48024">
    <property type="entry name" value="N-terminal domain of DnaB helicase"/>
    <property type="match status" value="1"/>
</dbReference>
<dbReference type="GO" id="GO:0006269">
    <property type="term" value="P:DNA replication, synthesis of primer"/>
    <property type="evidence" value="ECO:0007669"/>
    <property type="project" value="UniProtKB-UniRule"/>
</dbReference>
<feature type="domain" description="Toprim" evidence="15">
    <location>
        <begin position="263"/>
        <end position="342"/>
    </location>
</feature>
<evidence type="ECO:0000256" key="2">
    <source>
        <dbReference type="ARBA" id="ARBA00022515"/>
    </source>
</evidence>
<keyword evidence="17" id="KW-1185">Reference proteome</keyword>
<keyword evidence="6 12" id="KW-0479">Metal-binding</keyword>
<dbReference type="Gene3D" id="3.90.580.10">
    <property type="entry name" value="Zinc finger, CHC2-type domain"/>
    <property type="match status" value="1"/>
</dbReference>
<evidence type="ECO:0000256" key="10">
    <source>
        <dbReference type="ARBA" id="ARBA00023125"/>
    </source>
</evidence>
<dbReference type="InterPro" id="IPR016136">
    <property type="entry name" value="DNA_helicase_N/primase_C"/>
</dbReference>
<evidence type="ECO:0000256" key="5">
    <source>
        <dbReference type="ARBA" id="ARBA00022705"/>
    </source>
</evidence>
<evidence type="ECO:0000256" key="4">
    <source>
        <dbReference type="ARBA" id="ARBA00022695"/>
    </source>
</evidence>
<dbReference type="Proteomes" id="UP001178662">
    <property type="component" value="Chromosome"/>
</dbReference>
<evidence type="ECO:0000256" key="3">
    <source>
        <dbReference type="ARBA" id="ARBA00022679"/>
    </source>
</evidence>
<dbReference type="InterPro" id="IPR013264">
    <property type="entry name" value="DNAG_N"/>
</dbReference>
<keyword evidence="7 12" id="KW-0863">Zinc-finger</keyword>
<dbReference type="SMART" id="SM00493">
    <property type="entry name" value="TOPRIM"/>
    <property type="match status" value="1"/>
</dbReference>
<accession>A0AA95EW55</accession>